<evidence type="ECO:0000256" key="13">
    <source>
        <dbReference type="ARBA" id="ARBA00056339"/>
    </source>
</evidence>
<dbReference type="GO" id="GO:0000049">
    <property type="term" value="F:tRNA binding"/>
    <property type="evidence" value="ECO:0007669"/>
    <property type="project" value="TreeGrafter"/>
</dbReference>
<dbReference type="PIRSF" id="PIRSF004930">
    <property type="entry name" value="Tln_factor_SUA5"/>
    <property type="match status" value="1"/>
</dbReference>
<evidence type="ECO:0000256" key="10">
    <source>
        <dbReference type="ARBA" id="ARBA00022840"/>
    </source>
</evidence>
<evidence type="ECO:0000256" key="11">
    <source>
        <dbReference type="ARBA" id="ARBA00029774"/>
    </source>
</evidence>
<dbReference type="GO" id="GO:0005737">
    <property type="term" value="C:cytoplasm"/>
    <property type="evidence" value="ECO:0007669"/>
    <property type="project" value="UniProtKB-SubCell"/>
</dbReference>
<dbReference type="Gene3D" id="3.40.50.11030">
    <property type="entry name" value="Threonylcarbamoyl-AMP synthase, C-terminal domain"/>
    <property type="match status" value="1"/>
</dbReference>
<evidence type="ECO:0000256" key="7">
    <source>
        <dbReference type="ARBA" id="ARBA00022694"/>
    </source>
</evidence>
<evidence type="ECO:0000256" key="8">
    <source>
        <dbReference type="ARBA" id="ARBA00022695"/>
    </source>
</evidence>
<keyword evidence="10 14" id="KW-0067">ATP-binding</keyword>
<dbReference type="InterPro" id="IPR038385">
    <property type="entry name" value="Sua5/YwlC_C"/>
</dbReference>
<dbReference type="SUPFAM" id="SSF55821">
    <property type="entry name" value="YrdC/RibB"/>
    <property type="match status" value="1"/>
</dbReference>
<dbReference type="STRING" id="27342.A0A0H2SC76"/>
<protein>
    <recommendedName>
        <fullName evidence="4 14">Threonylcarbamoyl-AMP synthase</fullName>
        <shortName evidence="14">TC-AMP synthase</shortName>
        <ecNumber evidence="3 14">2.7.7.87</ecNumber>
    </recommendedName>
    <alternativeName>
        <fullName evidence="11 14">L-threonylcarbamoyladenylate synthase</fullName>
    </alternativeName>
</protein>
<feature type="binding site" evidence="15">
    <location>
        <position position="277"/>
    </location>
    <ligand>
        <name>ATP</name>
        <dbReference type="ChEBI" id="CHEBI:30616"/>
    </ligand>
</feature>
<evidence type="ECO:0000256" key="6">
    <source>
        <dbReference type="ARBA" id="ARBA00022679"/>
    </source>
</evidence>
<comment type="function">
    <text evidence="13">Required for the formation of a threonylcarbamoyl group on adenosine at position 37 (t(6)A37) in tRNAs that read codons beginning with adenine. Likely catalyzes the conversion of L-threonine, HCO(3)(-)/CO(2) and ATP to give threonylcarbamoyl-AMP (TC-AMP) as the acyladenylate intermediate, with the release of diphosphate. Required for normal translation, by ensuring translation fidelity at the level of codon recognition, appropriate translation initiation selection and maintenance of reading frame. Also involved in telomere replication. Binds to single-stranded telomeric (ssTG) DNA and positively regulates telomere length.</text>
</comment>
<keyword evidence="9 14" id="KW-0547">Nucleotide-binding</keyword>
<dbReference type="Proteomes" id="UP000053477">
    <property type="component" value="Unassembled WGS sequence"/>
</dbReference>
<dbReference type="InterPro" id="IPR010923">
    <property type="entry name" value="T(6)A37_SUA5"/>
</dbReference>
<dbReference type="EC" id="2.7.7.87" evidence="3 14"/>
<evidence type="ECO:0000256" key="12">
    <source>
        <dbReference type="ARBA" id="ARBA00048366"/>
    </source>
</evidence>
<dbReference type="GO" id="GO:0061710">
    <property type="term" value="F:L-threonylcarbamoyladenylate synthase"/>
    <property type="evidence" value="ECO:0007669"/>
    <property type="project" value="UniProtKB-EC"/>
</dbReference>
<evidence type="ECO:0000256" key="14">
    <source>
        <dbReference type="PIRNR" id="PIRNR004930"/>
    </source>
</evidence>
<feature type="binding site" evidence="15">
    <location>
        <position position="182"/>
    </location>
    <ligand>
        <name>L-threonine</name>
        <dbReference type="ChEBI" id="CHEBI:57926"/>
    </ligand>
</feature>
<name>A0A0H2SC76_9AGAM</name>
<dbReference type="InterPro" id="IPR017945">
    <property type="entry name" value="DHBP_synth_RibB-like_a/b_dom"/>
</dbReference>
<dbReference type="Gene3D" id="3.90.870.10">
    <property type="entry name" value="DHBP synthase"/>
    <property type="match status" value="1"/>
</dbReference>
<dbReference type="PANTHER" id="PTHR17490">
    <property type="entry name" value="SUA5"/>
    <property type="match status" value="1"/>
</dbReference>
<sequence>MTSSSTTSIARVLRCQSDSISFDDATETPSIQCQETRDALKLAAHHLVDLEDVVAFPTETVYGLGANALNPTAIARIFSTKGRPSDNPLIVHVSSLEMLKSILPEGYEIPRTYKKLMDAFWPGALTLLFPSPPETSVVPRIVTAGHSTVAVRMPSHAVARALIAVAGVPLAAPSANSSGKPSPTRAEHVLHDLGGKLQVILDAGPCAIGVESTVVDGLHEDGNLRVLRPGGVTVEEMERVLASDINPAPKVMVHQRDFKDEAMEQAPTTPGMKYRHYSPAVPVILVMRRSLGEHTYNSFVDLVQSLFEDLGDKPKKIGLLAPSDSSLLTQLPSPPITIQHFALGSIDDPATSAARLYDGLLSLERDGSEMIIIEAISEDREGLAFMNRVKKAAGSTKYLCLTSD</sequence>
<feature type="domain" description="YrdC-like" evidence="16">
    <location>
        <begin position="37"/>
        <end position="232"/>
    </location>
</feature>
<dbReference type="InterPro" id="IPR050156">
    <property type="entry name" value="TC-AMP_synthase_SUA5"/>
</dbReference>
<feature type="binding site" evidence="15">
    <location>
        <position position="148"/>
    </location>
    <ligand>
        <name>ATP</name>
        <dbReference type="ChEBI" id="CHEBI:30616"/>
    </ligand>
</feature>
<feature type="binding site" evidence="15">
    <location>
        <position position="152"/>
    </location>
    <ligand>
        <name>ATP</name>
        <dbReference type="ChEBI" id="CHEBI:30616"/>
    </ligand>
</feature>
<dbReference type="OrthoDB" id="412787at2759"/>
<evidence type="ECO:0000256" key="5">
    <source>
        <dbReference type="ARBA" id="ARBA00022490"/>
    </source>
</evidence>
<dbReference type="GO" id="GO:0003725">
    <property type="term" value="F:double-stranded RNA binding"/>
    <property type="evidence" value="ECO:0007669"/>
    <property type="project" value="UniProtKB-UniRule"/>
</dbReference>
<evidence type="ECO:0000256" key="9">
    <source>
        <dbReference type="ARBA" id="ARBA00022741"/>
    </source>
</evidence>
<keyword evidence="7 14" id="KW-0819">tRNA processing</keyword>
<evidence type="ECO:0000259" key="16">
    <source>
        <dbReference type="PROSITE" id="PS51163"/>
    </source>
</evidence>
<dbReference type="AlphaFoldDB" id="A0A0H2SC76"/>
<feature type="binding site" evidence="15">
    <location>
        <position position="174"/>
    </location>
    <ligand>
        <name>ATP</name>
        <dbReference type="ChEBI" id="CHEBI:30616"/>
    </ligand>
</feature>
<comment type="similarity">
    <text evidence="2 14">Belongs to the SUA5 family.</text>
</comment>
<evidence type="ECO:0000313" key="17">
    <source>
        <dbReference type="EMBL" id="KLO14531.1"/>
    </source>
</evidence>
<evidence type="ECO:0000313" key="18">
    <source>
        <dbReference type="Proteomes" id="UP000053477"/>
    </source>
</evidence>
<dbReference type="InterPro" id="IPR005145">
    <property type="entry name" value="Sua5_C"/>
</dbReference>
<dbReference type="FunFam" id="3.90.870.10:FF:000008">
    <property type="entry name" value="Threonylcarbamoyl-AMP synthase"/>
    <property type="match status" value="1"/>
</dbReference>
<proteinExistence type="inferred from homology"/>
<keyword evidence="6 14" id="KW-0808">Transferase</keyword>
<dbReference type="NCBIfam" id="TIGR00057">
    <property type="entry name" value="L-threonylcarbamoyladenylate synthase"/>
    <property type="match status" value="1"/>
</dbReference>
<dbReference type="Pfam" id="PF03481">
    <property type="entry name" value="Sua5_C"/>
    <property type="match status" value="1"/>
</dbReference>
<dbReference type="Pfam" id="PF01300">
    <property type="entry name" value="Sua5_yciO_yrdC"/>
    <property type="match status" value="1"/>
</dbReference>
<reference evidence="17 18" key="1">
    <citation type="submission" date="2015-04" db="EMBL/GenBank/DDBJ databases">
        <title>Complete genome sequence of Schizopora paradoxa KUC8140, a cosmopolitan wood degrader in East Asia.</title>
        <authorList>
            <consortium name="DOE Joint Genome Institute"/>
            <person name="Min B."/>
            <person name="Park H."/>
            <person name="Jang Y."/>
            <person name="Kim J.-J."/>
            <person name="Kim K.H."/>
            <person name="Pangilinan J."/>
            <person name="Lipzen A."/>
            <person name="Riley R."/>
            <person name="Grigoriev I.V."/>
            <person name="Spatafora J.W."/>
            <person name="Choi I.-G."/>
        </authorList>
    </citation>
    <scope>NUCLEOTIDE SEQUENCE [LARGE SCALE GENOMIC DNA]</scope>
    <source>
        <strain evidence="17 18">KUC8140</strain>
    </source>
</reference>
<dbReference type="PROSITE" id="PS51163">
    <property type="entry name" value="YRDC"/>
    <property type="match status" value="1"/>
</dbReference>
<feature type="binding site" evidence="15">
    <location>
        <position position="60"/>
    </location>
    <ligand>
        <name>L-threonine</name>
        <dbReference type="ChEBI" id="CHEBI:57926"/>
    </ligand>
</feature>
<gene>
    <name evidence="17" type="ORF">SCHPADRAFT_939458</name>
</gene>
<feature type="binding site" evidence="15">
    <location>
        <position position="87"/>
    </location>
    <ligand>
        <name>ATP</name>
        <dbReference type="ChEBI" id="CHEBI:30616"/>
    </ligand>
</feature>
<accession>A0A0H2SC76</accession>
<feature type="binding site" evidence="15">
    <location>
        <position position="172"/>
    </location>
    <ligand>
        <name>L-threonine</name>
        <dbReference type="ChEBI" id="CHEBI:57926"/>
    </ligand>
</feature>
<evidence type="ECO:0000256" key="2">
    <source>
        <dbReference type="ARBA" id="ARBA00007663"/>
    </source>
</evidence>
<evidence type="ECO:0000256" key="4">
    <source>
        <dbReference type="ARBA" id="ARBA00015492"/>
    </source>
</evidence>
<dbReference type="InParanoid" id="A0A0H2SC76"/>
<feature type="binding site" evidence="15">
    <location>
        <position position="83"/>
    </location>
    <ligand>
        <name>ATP</name>
        <dbReference type="ChEBI" id="CHEBI:30616"/>
    </ligand>
</feature>
<organism evidence="17 18">
    <name type="scientific">Schizopora paradoxa</name>
    <dbReference type="NCBI Taxonomy" id="27342"/>
    <lineage>
        <taxon>Eukaryota</taxon>
        <taxon>Fungi</taxon>
        <taxon>Dikarya</taxon>
        <taxon>Basidiomycota</taxon>
        <taxon>Agaricomycotina</taxon>
        <taxon>Agaricomycetes</taxon>
        <taxon>Hymenochaetales</taxon>
        <taxon>Schizoporaceae</taxon>
        <taxon>Schizopora</taxon>
    </lineage>
</organism>
<evidence type="ECO:0000256" key="1">
    <source>
        <dbReference type="ARBA" id="ARBA00004496"/>
    </source>
</evidence>
<feature type="binding site" evidence="15">
    <location>
        <position position="92"/>
    </location>
    <ligand>
        <name>L-threonine</name>
        <dbReference type="ChEBI" id="CHEBI:57926"/>
    </ligand>
</feature>
<evidence type="ECO:0000256" key="15">
    <source>
        <dbReference type="PIRSR" id="PIRSR004930-1"/>
    </source>
</evidence>
<feature type="binding site" evidence="15">
    <location>
        <position position="228"/>
    </location>
    <ligand>
        <name>ATP</name>
        <dbReference type="ChEBI" id="CHEBI:30616"/>
    </ligand>
</feature>
<comment type="subcellular location">
    <subcellularLocation>
        <location evidence="1 14">Cytoplasm</location>
    </subcellularLocation>
</comment>
<dbReference type="EMBL" id="KQ085942">
    <property type="protein sequence ID" value="KLO14531.1"/>
    <property type="molecule type" value="Genomic_DNA"/>
</dbReference>
<feature type="binding site" evidence="15">
    <location>
        <position position="212"/>
    </location>
    <ligand>
        <name>L-threonine</name>
        <dbReference type="ChEBI" id="CHEBI:57926"/>
    </ligand>
</feature>
<dbReference type="GO" id="GO:0005524">
    <property type="term" value="F:ATP binding"/>
    <property type="evidence" value="ECO:0007669"/>
    <property type="project" value="UniProtKB-UniRule"/>
</dbReference>
<keyword evidence="8 14" id="KW-0548">Nucleotidyltransferase</keyword>
<dbReference type="GO" id="GO:0002949">
    <property type="term" value="P:tRNA threonylcarbamoyladenosine modification"/>
    <property type="evidence" value="ECO:0007669"/>
    <property type="project" value="UniProtKB-ARBA"/>
</dbReference>
<comment type="catalytic activity">
    <reaction evidence="12 14">
        <text>L-threonine + hydrogencarbonate + ATP = L-threonylcarbamoyladenylate + diphosphate + H2O</text>
        <dbReference type="Rhea" id="RHEA:36407"/>
        <dbReference type="ChEBI" id="CHEBI:15377"/>
        <dbReference type="ChEBI" id="CHEBI:17544"/>
        <dbReference type="ChEBI" id="CHEBI:30616"/>
        <dbReference type="ChEBI" id="CHEBI:33019"/>
        <dbReference type="ChEBI" id="CHEBI:57926"/>
        <dbReference type="ChEBI" id="CHEBI:73682"/>
        <dbReference type="EC" id="2.7.7.87"/>
    </reaction>
</comment>
<dbReference type="GO" id="GO:0006450">
    <property type="term" value="P:regulation of translational fidelity"/>
    <property type="evidence" value="ECO:0007669"/>
    <property type="project" value="TreeGrafter"/>
</dbReference>
<dbReference type="PANTHER" id="PTHR17490:SF16">
    <property type="entry name" value="THREONYLCARBAMOYL-AMP SYNTHASE"/>
    <property type="match status" value="1"/>
</dbReference>
<dbReference type="FunCoup" id="A0A0H2SC76">
    <property type="interactions" value="239"/>
</dbReference>
<keyword evidence="18" id="KW-1185">Reference proteome</keyword>
<evidence type="ECO:0000256" key="3">
    <source>
        <dbReference type="ARBA" id="ARBA00012584"/>
    </source>
</evidence>
<keyword evidence="5 14" id="KW-0963">Cytoplasm</keyword>
<dbReference type="InterPro" id="IPR006070">
    <property type="entry name" value="Sua5-like_dom"/>
</dbReference>